<evidence type="ECO:0000256" key="1">
    <source>
        <dbReference type="SAM" id="SignalP"/>
    </source>
</evidence>
<organism evidence="2">
    <name type="scientific">Streptomyces sp. NBC_00060</name>
    <dbReference type="NCBI Taxonomy" id="2975636"/>
    <lineage>
        <taxon>Bacteria</taxon>
        <taxon>Bacillati</taxon>
        <taxon>Actinomycetota</taxon>
        <taxon>Actinomycetes</taxon>
        <taxon>Kitasatosporales</taxon>
        <taxon>Streptomycetaceae</taxon>
        <taxon>Streptomyces</taxon>
    </lineage>
</organism>
<dbReference type="AlphaFoldDB" id="A0AAU2H4K3"/>
<name>A0AAU2H4K3_9ACTN</name>
<feature type="signal peptide" evidence="1">
    <location>
        <begin position="1"/>
        <end position="35"/>
    </location>
</feature>
<sequence length="681" mass="72958">MRGETLKKANRLNAGRATVALLTAGVLVAGIPAAAADTTATPPRIDLKVLVLDDGGSAVDALVAQLKSIGLPYQTVKLNDAGRQTIDAAFLSDTVNGRPRAKFQGVVAPNEIPFGAADAPEQTALAAYEKTFGIRQIDAYTWAHPEVGLDYTDQNGGWAGVLDGATTQVTADGKAGPFNYLDGPVLFEDNSAMVSESYGYAGHPREGYSSYLTAPTGGSLVGSYTHDGRSELVVTFAYNQYQEQFKVLARGMVEWLTQGVHLGQSRNYFAVHVDDVFAPDARWDTTLNCTPGDFDCAGGSGQTSDIRMTAADAQYAAQWEQTSGFTLDLLYNAGSGEEWKAENGGTDALTTQLLADKAKFRWENHTYTHEFLGCVQDTTTVPWTCAKNADGSTKWVSRSDISGQINNNYNWGVQKGLPVDRTELVTGEHSGLKTLPQQPQDNPNLAAGLLDAGVKWTGSDNSREPQQRPVGKALTVPRYPMNVYYNVGRAAEMTDEYNWIYTSKADGGSGICEDNPTSTCLPAPLDTATGYQSHIVPQEAGTALRHVLGNDPRPHYVHQSNLAEERILYPVLDKVLGDYRGLFADSAPVVNLRQRDIGTELGRQSAWAKAVADGKVTAYRIGTAVTVQGPSGVVAPVTAPEGTRQQQLLGTTVFGTPYAGQRSAWSAPGPLQAAITLKLPA</sequence>
<evidence type="ECO:0000313" key="2">
    <source>
        <dbReference type="EMBL" id="WTU42820.1"/>
    </source>
</evidence>
<gene>
    <name evidence="2" type="ORF">OHV25_26195</name>
</gene>
<accession>A0AAU2H4K3</accession>
<reference evidence="2" key="1">
    <citation type="submission" date="2022-10" db="EMBL/GenBank/DDBJ databases">
        <title>The complete genomes of actinobacterial strains from the NBC collection.</title>
        <authorList>
            <person name="Joergensen T.S."/>
            <person name="Alvarez Arevalo M."/>
            <person name="Sterndorff E.B."/>
            <person name="Faurdal D."/>
            <person name="Vuksanovic O."/>
            <person name="Mourched A.-S."/>
            <person name="Charusanti P."/>
            <person name="Shaw S."/>
            <person name="Blin K."/>
            <person name="Weber T."/>
        </authorList>
    </citation>
    <scope>NUCLEOTIDE SEQUENCE</scope>
    <source>
        <strain evidence="2">NBC_00060</strain>
    </source>
</reference>
<feature type="chain" id="PRO_5043592085" evidence="1">
    <location>
        <begin position="36"/>
        <end position="681"/>
    </location>
</feature>
<keyword evidence="1" id="KW-0732">Signal</keyword>
<dbReference type="EMBL" id="CP108253">
    <property type="protein sequence ID" value="WTU42820.1"/>
    <property type="molecule type" value="Genomic_DNA"/>
</dbReference>
<proteinExistence type="predicted"/>
<protein>
    <submittedName>
        <fullName evidence="2">Uncharacterized protein</fullName>
    </submittedName>
</protein>